<evidence type="ECO:0000256" key="1">
    <source>
        <dbReference type="ARBA" id="ARBA00011046"/>
    </source>
</evidence>
<dbReference type="EMBL" id="SKFG01000001">
    <property type="protein sequence ID" value="TCZ81101.1"/>
    <property type="molecule type" value="Genomic_DNA"/>
</dbReference>
<keyword evidence="2" id="KW-0805">Transcription regulation</keyword>
<dbReference type="InterPro" id="IPR005650">
    <property type="entry name" value="BlaI_family"/>
</dbReference>
<evidence type="ECO:0000313" key="6">
    <source>
        <dbReference type="Proteomes" id="UP000295418"/>
    </source>
</evidence>
<proteinExistence type="inferred from homology"/>
<keyword evidence="3" id="KW-0238">DNA-binding</keyword>
<dbReference type="InterPro" id="IPR036388">
    <property type="entry name" value="WH-like_DNA-bd_sf"/>
</dbReference>
<keyword evidence="4" id="KW-0804">Transcription</keyword>
<evidence type="ECO:0000256" key="4">
    <source>
        <dbReference type="ARBA" id="ARBA00023163"/>
    </source>
</evidence>
<accession>A0A4R4ER34</accession>
<comment type="similarity">
    <text evidence="1">Belongs to the BlaI transcriptional regulatory family.</text>
</comment>
<dbReference type="RefSeq" id="WP_132416060.1">
    <property type="nucleotide sequence ID" value="NZ_SKFG01000001.1"/>
</dbReference>
<evidence type="ECO:0000313" key="5">
    <source>
        <dbReference type="EMBL" id="TCZ81101.1"/>
    </source>
</evidence>
<comment type="caution">
    <text evidence="5">The sequence shown here is derived from an EMBL/GenBank/DDBJ whole genome shotgun (WGS) entry which is preliminary data.</text>
</comment>
<dbReference type="SUPFAM" id="SSF46785">
    <property type="entry name" value="Winged helix' DNA-binding domain"/>
    <property type="match status" value="1"/>
</dbReference>
<dbReference type="InterPro" id="IPR036390">
    <property type="entry name" value="WH_DNA-bd_sf"/>
</dbReference>
<sequence>MNEAPRVSEAEWEVMKVVWASAPLAASDIILKLTKTFSWSPKTIRTLISRLIQKGVLGYSEKGKYYEYFPIVDEEECMKQERQNFLKRIYGGALKPMLVQFLQDDNLTSSDIEDLRRLLEQKEKNKGTEET</sequence>
<name>A0A4R4ER34_9BACL</name>
<protein>
    <submittedName>
        <fullName evidence="5">BlaI/MecI/CopY family transcriptional regulator</fullName>
    </submittedName>
</protein>
<dbReference type="Proteomes" id="UP000295418">
    <property type="component" value="Unassembled WGS sequence"/>
</dbReference>
<dbReference type="Gene3D" id="1.10.10.10">
    <property type="entry name" value="Winged helix-like DNA-binding domain superfamily/Winged helix DNA-binding domain"/>
    <property type="match status" value="1"/>
</dbReference>
<organism evidence="5 6">
    <name type="scientific">Paenibacillus albiflavus</name>
    <dbReference type="NCBI Taxonomy" id="2545760"/>
    <lineage>
        <taxon>Bacteria</taxon>
        <taxon>Bacillati</taxon>
        <taxon>Bacillota</taxon>
        <taxon>Bacilli</taxon>
        <taxon>Bacillales</taxon>
        <taxon>Paenibacillaceae</taxon>
        <taxon>Paenibacillus</taxon>
    </lineage>
</organism>
<dbReference type="GO" id="GO:0045892">
    <property type="term" value="P:negative regulation of DNA-templated transcription"/>
    <property type="evidence" value="ECO:0007669"/>
    <property type="project" value="InterPro"/>
</dbReference>
<gene>
    <name evidence="5" type="ORF">E0485_02140</name>
</gene>
<keyword evidence="6" id="KW-1185">Reference proteome</keyword>
<dbReference type="GO" id="GO:0003677">
    <property type="term" value="F:DNA binding"/>
    <property type="evidence" value="ECO:0007669"/>
    <property type="project" value="UniProtKB-KW"/>
</dbReference>
<dbReference type="Gene3D" id="1.10.4040.10">
    <property type="entry name" value="Penicillinase repressor domain"/>
    <property type="match status" value="1"/>
</dbReference>
<dbReference type="Pfam" id="PF03965">
    <property type="entry name" value="Penicillinase_R"/>
    <property type="match status" value="1"/>
</dbReference>
<evidence type="ECO:0000256" key="2">
    <source>
        <dbReference type="ARBA" id="ARBA00023015"/>
    </source>
</evidence>
<reference evidence="5 6" key="1">
    <citation type="submission" date="2019-03" db="EMBL/GenBank/DDBJ databases">
        <authorList>
            <person name="Kim M.K.M."/>
        </authorList>
    </citation>
    <scope>NUCLEOTIDE SEQUENCE [LARGE SCALE GENOMIC DNA]</scope>
    <source>
        <strain evidence="5 6">18JY21-1</strain>
    </source>
</reference>
<dbReference type="AlphaFoldDB" id="A0A4R4ER34"/>
<dbReference type="PIRSF" id="PIRSF019455">
    <property type="entry name" value="CopR_AtkY"/>
    <property type="match status" value="1"/>
</dbReference>
<dbReference type="OrthoDB" id="1849040at2"/>
<evidence type="ECO:0000256" key="3">
    <source>
        <dbReference type="ARBA" id="ARBA00023125"/>
    </source>
</evidence>